<dbReference type="InterPro" id="IPR053261">
    <property type="entry name" value="Polyketide-peptide_reg"/>
</dbReference>
<comment type="caution">
    <text evidence="1">The sequence shown here is derived from an EMBL/GenBank/DDBJ whole genome shotgun (WGS) entry which is preliminary data.</text>
</comment>
<dbReference type="Gene3D" id="1.20.910.10">
    <property type="entry name" value="Heme oxygenase-like"/>
    <property type="match status" value="1"/>
</dbReference>
<dbReference type="CDD" id="cd19357">
    <property type="entry name" value="TenA_E_At3g16990-like"/>
    <property type="match status" value="1"/>
</dbReference>
<reference evidence="1" key="1">
    <citation type="journal article" date="2021" name="Nat. Commun.">
        <title>Genetic determinants of endophytism in the Arabidopsis root mycobiome.</title>
        <authorList>
            <person name="Mesny F."/>
            <person name="Miyauchi S."/>
            <person name="Thiergart T."/>
            <person name="Pickel B."/>
            <person name="Atanasova L."/>
            <person name="Karlsson M."/>
            <person name="Huettel B."/>
            <person name="Barry K.W."/>
            <person name="Haridas S."/>
            <person name="Chen C."/>
            <person name="Bauer D."/>
            <person name="Andreopoulos W."/>
            <person name="Pangilinan J."/>
            <person name="LaButti K."/>
            <person name="Riley R."/>
            <person name="Lipzen A."/>
            <person name="Clum A."/>
            <person name="Drula E."/>
            <person name="Henrissat B."/>
            <person name="Kohler A."/>
            <person name="Grigoriev I.V."/>
            <person name="Martin F.M."/>
            <person name="Hacquard S."/>
        </authorList>
    </citation>
    <scope>NUCLEOTIDE SEQUENCE</scope>
    <source>
        <strain evidence="1">MPI-CAGE-CH-0230</strain>
    </source>
</reference>
<evidence type="ECO:0000313" key="1">
    <source>
        <dbReference type="EMBL" id="KAH7034972.1"/>
    </source>
</evidence>
<sequence>MAGPTTKEQQSVTAHLLDLPGTKELYPRATQSRFLELAGQGKLPRHYLSQWLSQDRLYAQAYVRFIGGLTSLVELPLATAARSQQQQQPGQRDTETSSTLEWRILEMLRGCLDNILRELKFFEDTAAQYGIDLASIGGGKQGHDVESAGSGDAFGPNGTTQGYINLFDSFGGRIRAAEARVSGERLSDKMLLLKGLVVLWTTEKVYLDAWLYAAAAGGGDGTKDSNEDEDGDALRMAFIPNWTSDEFKAFVEEIRVCLNQFATRMQHEEGHEDVVTAASEVFKTVLSLEEGFWPKVE</sequence>
<dbReference type="RefSeq" id="XP_046015065.1">
    <property type="nucleotide sequence ID" value="XM_046153142.1"/>
</dbReference>
<name>A0A9P8YB04_9PEZI</name>
<dbReference type="AlphaFoldDB" id="A0A9P8YB04"/>
<evidence type="ECO:0000313" key="2">
    <source>
        <dbReference type="Proteomes" id="UP000756346"/>
    </source>
</evidence>
<accession>A0A9P8YB04</accession>
<protein>
    <recommendedName>
        <fullName evidence="3">Thiaminase-2/PQQC domain-containing protein</fullName>
    </recommendedName>
</protein>
<dbReference type="PANTHER" id="PTHR41813">
    <property type="entry name" value="REGULATOR PAB1642, PUTATIVE (AFU_ORTHOLOGUE AFUA_3G11955)-RELATED"/>
    <property type="match status" value="1"/>
</dbReference>
<keyword evidence="2" id="KW-1185">Reference proteome</keyword>
<proteinExistence type="predicted"/>
<dbReference type="GeneID" id="70182688"/>
<dbReference type="OrthoDB" id="37730at2759"/>
<dbReference type="SUPFAM" id="SSF48613">
    <property type="entry name" value="Heme oxygenase-like"/>
    <property type="match status" value="1"/>
</dbReference>
<dbReference type="Proteomes" id="UP000756346">
    <property type="component" value="Unassembled WGS sequence"/>
</dbReference>
<dbReference type="InterPro" id="IPR016084">
    <property type="entry name" value="Haem_Oase-like_multi-hlx"/>
</dbReference>
<gene>
    <name evidence="1" type="ORF">B0I36DRAFT_317333</name>
</gene>
<dbReference type="PANTHER" id="PTHR41813:SF2">
    <property type="entry name" value="REGULATOR PAB1642, PUTATIVE (AFU_ORTHOLOGUE AFUA_3G11955)-RELATED"/>
    <property type="match status" value="1"/>
</dbReference>
<organism evidence="1 2">
    <name type="scientific">Microdochium trichocladiopsis</name>
    <dbReference type="NCBI Taxonomy" id="1682393"/>
    <lineage>
        <taxon>Eukaryota</taxon>
        <taxon>Fungi</taxon>
        <taxon>Dikarya</taxon>
        <taxon>Ascomycota</taxon>
        <taxon>Pezizomycotina</taxon>
        <taxon>Sordariomycetes</taxon>
        <taxon>Xylariomycetidae</taxon>
        <taxon>Xylariales</taxon>
        <taxon>Microdochiaceae</taxon>
        <taxon>Microdochium</taxon>
    </lineage>
</organism>
<evidence type="ECO:0008006" key="3">
    <source>
        <dbReference type="Google" id="ProtNLM"/>
    </source>
</evidence>
<dbReference type="EMBL" id="JAGTJQ010000003">
    <property type="protein sequence ID" value="KAH7034972.1"/>
    <property type="molecule type" value="Genomic_DNA"/>
</dbReference>